<keyword evidence="2" id="KW-1185">Reference proteome</keyword>
<name>A0A0S4JHS0_BODSA</name>
<dbReference type="AlphaFoldDB" id="A0A0S4JHS0"/>
<organism evidence="1 2">
    <name type="scientific">Bodo saltans</name>
    <name type="common">Flagellated protozoan</name>
    <dbReference type="NCBI Taxonomy" id="75058"/>
    <lineage>
        <taxon>Eukaryota</taxon>
        <taxon>Discoba</taxon>
        <taxon>Euglenozoa</taxon>
        <taxon>Kinetoplastea</taxon>
        <taxon>Metakinetoplastina</taxon>
        <taxon>Eubodonida</taxon>
        <taxon>Bodonidae</taxon>
        <taxon>Bodo</taxon>
    </lineage>
</organism>
<reference evidence="2" key="1">
    <citation type="submission" date="2015-09" db="EMBL/GenBank/DDBJ databases">
        <authorList>
            <consortium name="Pathogen Informatics"/>
        </authorList>
    </citation>
    <scope>NUCLEOTIDE SEQUENCE [LARGE SCALE GENOMIC DNA]</scope>
    <source>
        <strain evidence="2">Lake Konstanz</strain>
    </source>
</reference>
<gene>
    <name evidence="1" type="ORF">BSAL_29765</name>
</gene>
<proteinExistence type="predicted"/>
<dbReference type="Proteomes" id="UP000051952">
    <property type="component" value="Unassembled WGS sequence"/>
</dbReference>
<dbReference type="VEuPathDB" id="TriTrypDB:BSAL_29765"/>
<evidence type="ECO:0000313" key="1">
    <source>
        <dbReference type="EMBL" id="CUG91018.1"/>
    </source>
</evidence>
<evidence type="ECO:0000313" key="2">
    <source>
        <dbReference type="Proteomes" id="UP000051952"/>
    </source>
</evidence>
<sequence length="871" mass="96396">MCCSFAVVLCIFFPASLLSIKKGLFAFIMMRRYVLRLATNVRLSAHHCVEVKDVSCTSKDATTVVGTMVSQMLNLYQPVLNEHVGTVQWRGSLQCAGGPFRSSSARLAPKKTVTSYRATTLSSFSSDGIVAVPSSASVAKKTEVSTLSEFVVELLHCAFTSVSLVTRPERLDAAWRSAVRDWVDGGCMHFYGVFGTVSHAINVDQLVPFIAALFRTMNTVVNATTFPTADVAYVLHHDTSSSSSADGRREERWTGVARRLLHALGFWSQGCLIPTSHRHHARLNVLENSAFFSIRLDDLVTKLQIDPMVCTKQANALLREVEGENYHARAVAESTVALEAAAADAYVNASVFYKTYEQRVKSSSAISPAPPSLAMLRAMSHKNPRVTALLLKNEEQMNGSIEVSPSGMHHAARFVIATVLSELQNVSFVEPFCRADFSIEHSAALAVACSDVNQRLSDSQAFELVQNLKLLEEKQHPKRCRAAAKGDEGSRGGGQHRYSLTPSAIHTGLYTWCLKIPRAHWDDTRAMLCSLLELLGTSAVHAKTCSIELSDVPRTDPLHQIKDWVRSHTVAAACDGSLHYTRQPTDPALTWKSPGRHLTNVVNTAKAYGSSLVILNDYWRERLGSTSTSFDVIVGAAERRKHGRKGHDISRIMFLRLKVVSGPEPLFTAEKAFEEWLELAEMGCRDREAVIARAVLKLPDIRRRNKPCTPDQWAEVFPVAMRELSGATTTRSSPTTTSSLPRRLMTREDLFVDLCNDVSVVLPIDRNVFYFLDRYANFNDRSPQALSAKAITDYFCNKNGNPAKGVLDVRTDAPTIATLKSKYGIKDDDQQQQQLATEVRNVMLASDVKSAEEAFQRLATTQQNFCPWRCG</sequence>
<accession>A0A0S4JHS0</accession>
<protein>
    <submittedName>
        <fullName evidence="1">Membrane-associated protein, putative</fullName>
    </submittedName>
</protein>
<dbReference type="EMBL" id="CYKH01001885">
    <property type="protein sequence ID" value="CUG91018.1"/>
    <property type="molecule type" value="Genomic_DNA"/>
</dbReference>